<name>A0ABP4ZK51_9MICO</name>
<keyword evidence="3" id="KW-1185">Reference proteome</keyword>
<accession>A0ABP4ZK51</accession>
<dbReference type="SFLD" id="SFLDS00003">
    <property type="entry name" value="Haloacid_Dehalogenase"/>
    <property type="match status" value="1"/>
</dbReference>
<dbReference type="RefSeq" id="WP_344101298.1">
    <property type="nucleotide sequence ID" value="NZ_BAAANL010000003.1"/>
</dbReference>
<dbReference type="Gene3D" id="3.40.50.1000">
    <property type="entry name" value="HAD superfamily/HAD-like"/>
    <property type="match status" value="1"/>
</dbReference>
<dbReference type="PANTHER" id="PTHR43316">
    <property type="entry name" value="HYDROLASE, HALOACID DELAHOGENASE-RELATED"/>
    <property type="match status" value="1"/>
</dbReference>
<dbReference type="InterPro" id="IPR006439">
    <property type="entry name" value="HAD-SF_hydro_IA"/>
</dbReference>
<organism evidence="2 3">
    <name type="scientific">Myceligenerans crystallogenes</name>
    <dbReference type="NCBI Taxonomy" id="316335"/>
    <lineage>
        <taxon>Bacteria</taxon>
        <taxon>Bacillati</taxon>
        <taxon>Actinomycetota</taxon>
        <taxon>Actinomycetes</taxon>
        <taxon>Micrococcales</taxon>
        <taxon>Promicromonosporaceae</taxon>
        <taxon>Myceligenerans</taxon>
    </lineage>
</organism>
<dbReference type="PANTHER" id="PTHR43316:SF8">
    <property type="entry name" value="HAD FAMILY HYDROLASE"/>
    <property type="match status" value="1"/>
</dbReference>
<dbReference type="InterPro" id="IPR023214">
    <property type="entry name" value="HAD_sf"/>
</dbReference>
<keyword evidence="1" id="KW-0378">Hydrolase</keyword>
<dbReference type="NCBIfam" id="TIGR01549">
    <property type="entry name" value="HAD-SF-IA-v1"/>
    <property type="match status" value="1"/>
</dbReference>
<dbReference type="Pfam" id="PF00702">
    <property type="entry name" value="Hydrolase"/>
    <property type="match status" value="1"/>
</dbReference>
<dbReference type="InterPro" id="IPR036412">
    <property type="entry name" value="HAD-like_sf"/>
</dbReference>
<comment type="caution">
    <text evidence="2">The sequence shown here is derived from an EMBL/GenBank/DDBJ whole genome shotgun (WGS) entry which is preliminary data.</text>
</comment>
<evidence type="ECO:0000313" key="2">
    <source>
        <dbReference type="EMBL" id="GAA1858999.1"/>
    </source>
</evidence>
<proteinExistence type="predicted"/>
<evidence type="ECO:0000256" key="1">
    <source>
        <dbReference type="ARBA" id="ARBA00022801"/>
    </source>
</evidence>
<dbReference type="EMBL" id="BAAANL010000003">
    <property type="protein sequence ID" value="GAA1858999.1"/>
    <property type="molecule type" value="Genomic_DNA"/>
</dbReference>
<dbReference type="SUPFAM" id="SSF56784">
    <property type="entry name" value="HAD-like"/>
    <property type="match status" value="1"/>
</dbReference>
<evidence type="ECO:0008006" key="4">
    <source>
        <dbReference type="Google" id="ProtNLM"/>
    </source>
</evidence>
<reference evidence="3" key="1">
    <citation type="journal article" date="2019" name="Int. J. Syst. Evol. Microbiol.">
        <title>The Global Catalogue of Microorganisms (GCM) 10K type strain sequencing project: providing services to taxonomists for standard genome sequencing and annotation.</title>
        <authorList>
            <consortium name="The Broad Institute Genomics Platform"/>
            <consortium name="The Broad Institute Genome Sequencing Center for Infectious Disease"/>
            <person name="Wu L."/>
            <person name="Ma J."/>
        </authorList>
    </citation>
    <scope>NUCLEOTIDE SEQUENCE [LARGE SCALE GENOMIC DNA]</scope>
    <source>
        <strain evidence="3">JCM 14326</strain>
    </source>
</reference>
<dbReference type="Proteomes" id="UP001501094">
    <property type="component" value="Unassembled WGS sequence"/>
</dbReference>
<dbReference type="SFLD" id="SFLDG01129">
    <property type="entry name" value="C1.5:_HAD__Beta-PGM__Phosphata"/>
    <property type="match status" value="1"/>
</dbReference>
<dbReference type="InterPro" id="IPR051540">
    <property type="entry name" value="S-2-haloacid_dehalogenase"/>
</dbReference>
<sequence length="227" mass="25312">MIRAVFFDVGEVLVNETREYGTWADWLDVPRQAFSAVFGAVIAQGRDYRETFQEFRPGFDLKAERERRAEAGQPEWFGEDDLYPDVRFCLSELRGQGLVVGIAGNQTLRAEGLLRELNLPCDVLGTSDSWNAEKPDVAFFERLVVEAGVPASEILYVGDRLDNDIRPAQTLGIETAVLRRGPWGHILRGETAARILGEDFEAKCLFRLNALAELPELVAKHNTGSAA</sequence>
<protein>
    <recommendedName>
        <fullName evidence="4">Haloacid dehalogenase superfamily, subfamily IA, variant 1 with third motif having Dx(3-4)D or Dx(3-4)E</fullName>
    </recommendedName>
</protein>
<gene>
    <name evidence="2" type="ORF">GCM10009751_15540</name>
</gene>
<evidence type="ECO:0000313" key="3">
    <source>
        <dbReference type="Proteomes" id="UP001501094"/>
    </source>
</evidence>